<dbReference type="InterPro" id="IPR004197">
    <property type="entry name" value="Cellulase_Ig-like"/>
</dbReference>
<sequence length="626" mass="70843">DDPQRYISIRSMNENKLLLFDGRDKAQNGWFVVRSLLPAGQSGKIVEWFITAETIPGWTRKPVIAHSQVGYHPSQQKIAIVELDKNDKTKSAISLLKINSDGSVVKTLSGTPQMWGAYLRYNYLKFDFSTVKAPGVYMLEYGNVRTAPFPIEVDVYQRAWHPTLDVFFPVQMDHVFVREAYRVWHGAPHLDDALQAPLNRIHWDGWRQGEVTGNKYKPLEHIPGLNVGGWFDAGDFDIQTPSQHSVVLGFVQAWEKFGLQRDETTINQKNRYVEIHVPDGQPDILQQIEHGALQLVAQVNAVGYAINGINESHLYQYRHLGDAVNKTDNLVYNPRLDSLQTDGRTSGTSDDRWAFTNQSSFMNYGTATSLAAASRALKGYNDHLSKECLAVAQKIWKDEHSHEPNIQSRRNGFNAKDFLMSTEFRAAFELWRTTGDSGYKTRINELLPAIEEQFDRNISLIAQIIPYMDESFKQQIEPLVKTYAEQLAGFDKLNPYGVMISTGGWAGNRGIVQTATTCYLLHQSFPTLIDSEYVFRGLSYIYGCHPDSDISFVSAIGALSKKVAYGNNRADFTFIAGGVVPGIRILKPDFPENRNDYPFIWSENEYVIDIAAEYIFLVNAVNELLN</sequence>
<dbReference type="InterPro" id="IPR014756">
    <property type="entry name" value="Ig_E-set"/>
</dbReference>
<dbReference type="AlphaFoldDB" id="A0A5J4QUU9"/>
<name>A0A5J4QUU9_9ZZZZ</name>
<dbReference type="GO" id="GO:0000272">
    <property type="term" value="P:polysaccharide catabolic process"/>
    <property type="evidence" value="ECO:0007669"/>
    <property type="project" value="UniProtKB-KW"/>
</dbReference>
<feature type="non-terminal residue" evidence="6">
    <location>
        <position position="1"/>
    </location>
</feature>
<dbReference type="InterPro" id="IPR008928">
    <property type="entry name" value="6-hairpin_glycosidase_sf"/>
</dbReference>
<gene>
    <name evidence="6" type="ORF">EZS27_025140</name>
</gene>
<evidence type="ECO:0000313" key="6">
    <source>
        <dbReference type="EMBL" id="KAA6325677.1"/>
    </source>
</evidence>
<dbReference type="Pfam" id="PF00759">
    <property type="entry name" value="Glyco_hydro_9"/>
    <property type="match status" value="1"/>
</dbReference>
<evidence type="ECO:0000256" key="1">
    <source>
        <dbReference type="ARBA" id="ARBA00007072"/>
    </source>
</evidence>
<dbReference type="SUPFAM" id="SSF48208">
    <property type="entry name" value="Six-hairpin glycosidases"/>
    <property type="match status" value="1"/>
</dbReference>
<dbReference type="InterPro" id="IPR001701">
    <property type="entry name" value="Glyco_hydro_9"/>
</dbReference>
<evidence type="ECO:0000259" key="4">
    <source>
        <dbReference type="Pfam" id="PF00759"/>
    </source>
</evidence>
<organism evidence="6">
    <name type="scientific">termite gut metagenome</name>
    <dbReference type="NCBI Taxonomy" id="433724"/>
    <lineage>
        <taxon>unclassified sequences</taxon>
        <taxon>metagenomes</taxon>
        <taxon>organismal metagenomes</taxon>
    </lineage>
</organism>
<keyword evidence="2" id="KW-0119">Carbohydrate metabolism</keyword>
<dbReference type="Gene3D" id="2.60.40.10">
    <property type="entry name" value="Immunoglobulins"/>
    <property type="match status" value="1"/>
</dbReference>
<dbReference type="Pfam" id="PF02927">
    <property type="entry name" value="CelD_N"/>
    <property type="match status" value="1"/>
</dbReference>
<evidence type="ECO:0000256" key="3">
    <source>
        <dbReference type="ARBA" id="ARBA00023326"/>
    </source>
</evidence>
<dbReference type="SUPFAM" id="SSF81296">
    <property type="entry name" value="E set domains"/>
    <property type="match status" value="1"/>
</dbReference>
<dbReference type="InterPro" id="IPR013783">
    <property type="entry name" value="Ig-like_fold"/>
</dbReference>
<dbReference type="GO" id="GO:0008810">
    <property type="term" value="F:cellulase activity"/>
    <property type="evidence" value="ECO:0007669"/>
    <property type="project" value="InterPro"/>
</dbReference>
<reference evidence="6" key="1">
    <citation type="submission" date="2019-03" db="EMBL/GenBank/DDBJ databases">
        <title>Single cell metagenomics reveals metabolic interactions within the superorganism composed of flagellate Streblomastix strix and complex community of Bacteroidetes bacteria on its surface.</title>
        <authorList>
            <person name="Treitli S.C."/>
            <person name="Kolisko M."/>
            <person name="Husnik F."/>
            <person name="Keeling P."/>
            <person name="Hampl V."/>
        </authorList>
    </citation>
    <scope>NUCLEOTIDE SEQUENCE</scope>
    <source>
        <strain evidence="6">STM</strain>
    </source>
</reference>
<dbReference type="Gene3D" id="1.50.10.10">
    <property type="match status" value="1"/>
</dbReference>
<comment type="similarity">
    <text evidence="1">Belongs to the glycosyl hydrolase 9 (cellulase E) family.</text>
</comment>
<dbReference type="CDD" id="cd02850">
    <property type="entry name" value="E_set_Cellulase_N"/>
    <property type="match status" value="1"/>
</dbReference>
<evidence type="ECO:0000259" key="5">
    <source>
        <dbReference type="Pfam" id="PF02927"/>
    </source>
</evidence>
<keyword evidence="3" id="KW-0624">Polysaccharide degradation</keyword>
<feature type="domain" description="Cellulase Ig-like" evidence="5">
    <location>
        <begin position="62"/>
        <end position="144"/>
    </location>
</feature>
<dbReference type="EMBL" id="SNRY01002316">
    <property type="protein sequence ID" value="KAA6325677.1"/>
    <property type="molecule type" value="Genomic_DNA"/>
</dbReference>
<comment type="caution">
    <text evidence="6">The sequence shown here is derived from an EMBL/GenBank/DDBJ whole genome shotgun (WGS) entry which is preliminary data.</text>
</comment>
<accession>A0A5J4QUU9</accession>
<dbReference type="InterPro" id="IPR012341">
    <property type="entry name" value="6hp_glycosidase-like_sf"/>
</dbReference>
<proteinExistence type="inferred from homology"/>
<evidence type="ECO:0000256" key="2">
    <source>
        <dbReference type="ARBA" id="ARBA00023277"/>
    </source>
</evidence>
<feature type="domain" description="Glycoside hydrolase family 9" evidence="4">
    <location>
        <begin position="204"/>
        <end position="562"/>
    </location>
</feature>
<protein>
    <submittedName>
        <fullName evidence="6">Uncharacterized protein</fullName>
    </submittedName>
</protein>